<dbReference type="Gene3D" id="1.10.357.10">
    <property type="entry name" value="Tetracycline Repressor, domain 2"/>
    <property type="match status" value="1"/>
</dbReference>
<dbReference type="SUPFAM" id="SSF46689">
    <property type="entry name" value="Homeodomain-like"/>
    <property type="match status" value="1"/>
</dbReference>
<evidence type="ECO:0000259" key="1">
    <source>
        <dbReference type="Pfam" id="PF17933"/>
    </source>
</evidence>
<dbReference type="Proteomes" id="UP000678513">
    <property type="component" value="Chromosome"/>
</dbReference>
<proteinExistence type="predicted"/>
<sequence>MTTDLTSRARLRDATIALVAEGHKPSARTVAARADVSIGLIRHHFGTMEGMLLSCDDHVASLVRDAKNDAIRGPIPDVLSSLRETGQAQILGYLAHRLTDPSPTIDALVDQMAEDATGYMQRAIDAGLLNPIPDVGVAARMLTIYALGSMVLSSHMKRLLGIDITAKDLAAEPGVSAYVQAQLTLFSSLFSPSLAEQMETQLEEK</sequence>
<organism evidence="2 3">
    <name type="scientific">Arachnia rubra</name>
    <dbReference type="NCBI Taxonomy" id="1547448"/>
    <lineage>
        <taxon>Bacteria</taxon>
        <taxon>Bacillati</taxon>
        <taxon>Actinomycetota</taxon>
        <taxon>Actinomycetes</taxon>
        <taxon>Propionibacteriales</taxon>
        <taxon>Propionibacteriaceae</taxon>
        <taxon>Arachnia</taxon>
    </lineage>
</organism>
<evidence type="ECO:0000313" key="3">
    <source>
        <dbReference type="Proteomes" id="UP000678513"/>
    </source>
</evidence>
<keyword evidence="3" id="KW-1185">Reference proteome</keyword>
<reference evidence="2 3" key="1">
    <citation type="submission" date="2021-03" db="EMBL/GenBank/DDBJ databases">
        <title>Human Oral Microbial Genomes.</title>
        <authorList>
            <person name="Johnston C.D."/>
            <person name="Chen T."/>
            <person name="Dewhirst F.E."/>
        </authorList>
    </citation>
    <scope>NUCLEOTIDE SEQUENCE [LARGE SCALE GENOMIC DNA]</scope>
    <source>
        <strain evidence="2 3">DSMZ 100122</strain>
    </source>
</reference>
<feature type="domain" description="TetR transcriptional regulator Rv1219c-like C-terminal" evidence="1">
    <location>
        <begin position="88"/>
        <end position="158"/>
    </location>
</feature>
<dbReference type="InterPro" id="IPR041484">
    <property type="entry name" value="TetR_C_25"/>
</dbReference>
<dbReference type="InterPro" id="IPR009057">
    <property type="entry name" value="Homeodomain-like_sf"/>
</dbReference>
<dbReference type="Pfam" id="PF17933">
    <property type="entry name" value="TetR_C_25"/>
    <property type="match status" value="1"/>
</dbReference>
<evidence type="ECO:0000313" key="2">
    <source>
        <dbReference type="EMBL" id="QUC08220.1"/>
    </source>
</evidence>
<dbReference type="EMBL" id="CP072384">
    <property type="protein sequence ID" value="QUC08220.1"/>
    <property type="molecule type" value="Genomic_DNA"/>
</dbReference>
<name>A0ABX7Y5V7_9ACTN</name>
<protein>
    <submittedName>
        <fullName evidence="2">TetR/AcrR family transcriptional regulator</fullName>
    </submittedName>
</protein>
<accession>A0ABX7Y5V7</accession>
<gene>
    <name evidence="2" type="ORF">J5A65_00205</name>
</gene>
<dbReference type="RefSeq" id="WP_212323844.1">
    <property type="nucleotide sequence ID" value="NZ_AP024463.1"/>
</dbReference>